<dbReference type="EC" id="1.-.-.-" evidence="5"/>
<dbReference type="InterPro" id="IPR057326">
    <property type="entry name" value="KR_dom"/>
</dbReference>
<dbReference type="Proteomes" id="UP000225972">
    <property type="component" value="Unassembled WGS sequence"/>
</dbReference>
<sequence length="293" mass="32122">MALQDAPREAIADPPRAKVIKVMTKQSMTKRVFITGGAGGLGQALATQLAKQGAQVLIGDRDAEAAQHTAAEIGVDWITCDVTSEADLRKTADWLHAHWGGLDLLINNAGVAQMGPFDQTEIEDWRWIFDINTLGPVRTAQALGPLLPHGGQMLNIASMAAVLYLSNSAAYNASKAALLAISETLMLEWQDRGISVHVACPSFFRTDLARNMRATDDQTRAATTRMVERARISADEVAAIILDGLAKGQAHILTHPAARKSWRLKRYLPFPCYMARMRRDMARLKARLARQNN</sequence>
<dbReference type="AlphaFoldDB" id="A0A238JGJ2"/>
<comment type="similarity">
    <text evidence="1 3">Belongs to the short-chain dehydrogenases/reductases (SDR) family.</text>
</comment>
<dbReference type="CDD" id="cd05233">
    <property type="entry name" value="SDR_c"/>
    <property type="match status" value="1"/>
</dbReference>
<evidence type="ECO:0000256" key="3">
    <source>
        <dbReference type="RuleBase" id="RU000363"/>
    </source>
</evidence>
<dbReference type="Gene3D" id="3.40.50.720">
    <property type="entry name" value="NAD(P)-binding Rossmann-like Domain"/>
    <property type="match status" value="1"/>
</dbReference>
<dbReference type="Pfam" id="PF00106">
    <property type="entry name" value="adh_short"/>
    <property type="match status" value="1"/>
</dbReference>
<evidence type="ECO:0000313" key="5">
    <source>
        <dbReference type="EMBL" id="SMX28926.1"/>
    </source>
</evidence>
<dbReference type="PRINTS" id="PR00081">
    <property type="entry name" value="GDHRDH"/>
</dbReference>
<gene>
    <name evidence="5" type="primary">sadH_1</name>
    <name evidence="5" type="ORF">TRP8649_03053</name>
</gene>
<dbReference type="PANTHER" id="PTHR43391:SF26">
    <property type="entry name" value="BLL7251 PROTEIN"/>
    <property type="match status" value="1"/>
</dbReference>
<dbReference type="EMBL" id="FXXP01000002">
    <property type="protein sequence ID" value="SMX28926.1"/>
    <property type="molecule type" value="Genomic_DNA"/>
</dbReference>
<dbReference type="SUPFAM" id="SSF51735">
    <property type="entry name" value="NAD(P)-binding Rossmann-fold domains"/>
    <property type="match status" value="1"/>
</dbReference>
<accession>A0A238JGJ2</accession>
<organism evidence="5 6">
    <name type="scientific">Pelagimonas phthalicica</name>
    <dbReference type="NCBI Taxonomy" id="1037362"/>
    <lineage>
        <taxon>Bacteria</taxon>
        <taxon>Pseudomonadati</taxon>
        <taxon>Pseudomonadota</taxon>
        <taxon>Alphaproteobacteria</taxon>
        <taxon>Rhodobacterales</taxon>
        <taxon>Roseobacteraceae</taxon>
        <taxon>Pelagimonas</taxon>
    </lineage>
</organism>
<reference evidence="6" key="1">
    <citation type="submission" date="2017-05" db="EMBL/GenBank/DDBJ databases">
        <authorList>
            <person name="Rodrigo-Torres L."/>
            <person name="Arahal R. D."/>
            <person name="Lucena T."/>
        </authorList>
    </citation>
    <scope>NUCLEOTIDE SEQUENCE [LARGE SCALE GENOMIC DNA]</scope>
    <source>
        <strain evidence="6">CECT 8649</strain>
    </source>
</reference>
<name>A0A238JGJ2_9RHOB</name>
<dbReference type="SMART" id="SM00822">
    <property type="entry name" value="PKS_KR"/>
    <property type="match status" value="1"/>
</dbReference>
<dbReference type="GO" id="GO:0016491">
    <property type="term" value="F:oxidoreductase activity"/>
    <property type="evidence" value="ECO:0007669"/>
    <property type="project" value="UniProtKB-KW"/>
</dbReference>
<dbReference type="PROSITE" id="PS00061">
    <property type="entry name" value="ADH_SHORT"/>
    <property type="match status" value="1"/>
</dbReference>
<dbReference type="PRINTS" id="PR00080">
    <property type="entry name" value="SDRFAMILY"/>
</dbReference>
<dbReference type="PANTHER" id="PTHR43391">
    <property type="entry name" value="RETINOL DEHYDROGENASE-RELATED"/>
    <property type="match status" value="1"/>
</dbReference>
<evidence type="ECO:0000256" key="1">
    <source>
        <dbReference type="ARBA" id="ARBA00006484"/>
    </source>
</evidence>
<evidence type="ECO:0000259" key="4">
    <source>
        <dbReference type="SMART" id="SM00822"/>
    </source>
</evidence>
<feature type="domain" description="Ketoreductase" evidence="4">
    <location>
        <begin position="30"/>
        <end position="202"/>
    </location>
</feature>
<protein>
    <submittedName>
        <fullName evidence="5">Putative oxidoreductase SadH</fullName>
        <ecNumber evidence="5">1.-.-.-</ecNumber>
    </submittedName>
</protein>
<evidence type="ECO:0000256" key="2">
    <source>
        <dbReference type="ARBA" id="ARBA00023002"/>
    </source>
</evidence>
<dbReference type="InterPro" id="IPR036291">
    <property type="entry name" value="NAD(P)-bd_dom_sf"/>
</dbReference>
<dbReference type="InterPro" id="IPR020904">
    <property type="entry name" value="Sc_DH/Rdtase_CS"/>
</dbReference>
<proteinExistence type="inferred from homology"/>
<keyword evidence="2 5" id="KW-0560">Oxidoreductase</keyword>
<dbReference type="InterPro" id="IPR002347">
    <property type="entry name" value="SDR_fam"/>
</dbReference>
<keyword evidence="6" id="KW-1185">Reference proteome</keyword>
<evidence type="ECO:0000313" key="6">
    <source>
        <dbReference type="Proteomes" id="UP000225972"/>
    </source>
</evidence>